<gene>
    <name evidence="2" type="ORF">Sradi_3440200</name>
</gene>
<proteinExistence type="predicted"/>
<name>A0AAW2R563_SESRA</name>
<sequence length="179" mass="19909">MLSDHGKLVSTPNSHVIRVSSPPATKLNSEEKMSTLCFFSPLVQKTHKESIVSSHPPSWSSFVAGKRDHDLGSVKNHEENKSTTVEPESRAEKEDCVREDLSMSLNLVVCRAQTNTSSDEEVASCKRRRIEEKPLSFFPKLSHGVDHRCVSQSEVLKLRSGSAEDLDLELRLGDAPKVK</sequence>
<protein>
    <submittedName>
        <fullName evidence="2">Uncharacterized protein</fullName>
    </submittedName>
</protein>
<dbReference type="AlphaFoldDB" id="A0AAW2R563"/>
<evidence type="ECO:0000313" key="2">
    <source>
        <dbReference type="EMBL" id="KAL0375245.1"/>
    </source>
</evidence>
<reference evidence="2" key="1">
    <citation type="submission" date="2020-06" db="EMBL/GenBank/DDBJ databases">
        <authorList>
            <person name="Li T."/>
            <person name="Hu X."/>
            <person name="Zhang T."/>
            <person name="Song X."/>
            <person name="Zhang H."/>
            <person name="Dai N."/>
            <person name="Sheng W."/>
            <person name="Hou X."/>
            <person name="Wei L."/>
        </authorList>
    </citation>
    <scope>NUCLEOTIDE SEQUENCE</scope>
    <source>
        <strain evidence="2">G02</strain>
        <tissue evidence="2">Leaf</tissue>
    </source>
</reference>
<feature type="region of interest" description="Disordered" evidence="1">
    <location>
        <begin position="70"/>
        <end position="96"/>
    </location>
</feature>
<dbReference type="EMBL" id="JACGWJ010000014">
    <property type="protein sequence ID" value="KAL0375245.1"/>
    <property type="molecule type" value="Genomic_DNA"/>
</dbReference>
<accession>A0AAW2R563</accession>
<feature type="region of interest" description="Disordered" evidence="1">
    <location>
        <begin position="1"/>
        <end position="26"/>
    </location>
</feature>
<evidence type="ECO:0000256" key="1">
    <source>
        <dbReference type="SAM" id="MobiDB-lite"/>
    </source>
</evidence>
<reference evidence="2" key="2">
    <citation type="journal article" date="2024" name="Plant">
        <title>Genomic evolution and insights into agronomic trait innovations of Sesamum species.</title>
        <authorList>
            <person name="Miao H."/>
            <person name="Wang L."/>
            <person name="Qu L."/>
            <person name="Liu H."/>
            <person name="Sun Y."/>
            <person name="Le M."/>
            <person name="Wang Q."/>
            <person name="Wei S."/>
            <person name="Zheng Y."/>
            <person name="Lin W."/>
            <person name="Duan Y."/>
            <person name="Cao H."/>
            <person name="Xiong S."/>
            <person name="Wang X."/>
            <person name="Wei L."/>
            <person name="Li C."/>
            <person name="Ma Q."/>
            <person name="Ju M."/>
            <person name="Zhao R."/>
            <person name="Li G."/>
            <person name="Mu C."/>
            <person name="Tian Q."/>
            <person name="Mei H."/>
            <person name="Zhang T."/>
            <person name="Gao T."/>
            <person name="Zhang H."/>
        </authorList>
    </citation>
    <scope>NUCLEOTIDE SEQUENCE</scope>
    <source>
        <strain evidence="2">G02</strain>
    </source>
</reference>
<comment type="caution">
    <text evidence="2">The sequence shown here is derived from an EMBL/GenBank/DDBJ whole genome shotgun (WGS) entry which is preliminary data.</text>
</comment>
<organism evidence="2">
    <name type="scientific">Sesamum radiatum</name>
    <name type="common">Black benniseed</name>
    <dbReference type="NCBI Taxonomy" id="300843"/>
    <lineage>
        <taxon>Eukaryota</taxon>
        <taxon>Viridiplantae</taxon>
        <taxon>Streptophyta</taxon>
        <taxon>Embryophyta</taxon>
        <taxon>Tracheophyta</taxon>
        <taxon>Spermatophyta</taxon>
        <taxon>Magnoliopsida</taxon>
        <taxon>eudicotyledons</taxon>
        <taxon>Gunneridae</taxon>
        <taxon>Pentapetalae</taxon>
        <taxon>asterids</taxon>
        <taxon>lamiids</taxon>
        <taxon>Lamiales</taxon>
        <taxon>Pedaliaceae</taxon>
        <taxon>Sesamum</taxon>
    </lineage>
</organism>